<evidence type="ECO:0000313" key="9">
    <source>
        <dbReference type="EMBL" id="CAG2200740.1"/>
    </source>
</evidence>
<dbReference type="InterPro" id="IPR003598">
    <property type="entry name" value="Ig_sub2"/>
</dbReference>
<keyword evidence="10" id="KW-1185">Reference proteome</keyword>
<dbReference type="SUPFAM" id="SSF48726">
    <property type="entry name" value="Immunoglobulin"/>
    <property type="match status" value="2"/>
</dbReference>
<feature type="chain" id="PRO_5035791324" description="Ig-like domain-containing protein" evidence="7">
    <location>
        <begin position="20"/>
        <end position="431"/>
    </location>
</feature>
<comment type="subcellular location">
    <subcellularLocation>
        <location evidence="1">Membrane</location>
        <topology evidence="1">Single-pass type I membrane protein</topology>
    </subcellularLocation>
</comment>
<dbReference type="InterPro" id="IPR051275">
    <property type="entry name" value="Cell_adhesion_signaling"/>
</dbReference>
<dbReference type="Proteomes" id="UP000683360">
    <property type="component" value="Unassembled WGS sequence"/>
</dbReference>
<dbReference type="SMART" id="SM00408">
    <property type="entry name" value="IGc2"/>
    <property type="match status" value="1"/>
</dbReference>
<keyword evidence="7" id="KW-0732">Signal</keyword>
<dbReference type="GO" id="GO:0050839">
    <property type="term" value="F:cell adhesion molecule binding"/>
    <property type="evidence" value="ECO:0007669"/>
    <property type="project" value="TreeGrafter"/>
</dbReference>
<accession>A0A8S3QYL3</accession>
<keyword evidence="5" id="KW-0393">Immunoglobulin domain</keyword>
<reference evidence="9" key="1">
    <citation type="submission" date="2021-03" db="EMBL/GenBank/DDBJ databases">
        <authorList>
            <person name="Bekaert M."/>
        </authorList>
    </citation>
    <scope>NUCLEOTIDE SEQUENCE</scope>
</reference>
<dbReference type="EMBL" id="CAJPWZ010000756">
    <property type="protein sequence ID" value="CAG2200740.1"/>
    <property type="molecule type" value="Genomic_DNA"/>
</dbReference>
<dbReference type="OrthoDB" id="6162002at2759"/>
<evidence type="ECO:0000256" key="4">
    <source>
        <dbReference type="ARBA" id="ARBA00023180"/>
    </source>
</evidence>
<dbReference type="GO" id="GO:0005911">
    <property type="term" value="C:cell-cell junction"/>
    <property type="evidence" value="ECO:0007669"/>
    <property type="project" value="TreeGrafter"/>
</dbReference>
<feature type="domain" description="Ig-like" evidence="8">
    <location>
        <begin position="122"/>
        <end position="207"/>
    </location>
</feature>
<evidence type="ECO:0000256" key="1">
    <source>
        <dbReference type="ARBA" id="ARBA00004479"/>
    </source>
</evidence>
<evidence type="ECO:0000256" key="5">
    <source>
        <dbReference type="ARBA" id="ARBA00023319"/>
    </source>
</evidence>
<protein>
    <recommendedName>
        <fullName evidence="8">Ig-like domain-containing protein</fullName>
    </recommendedName>
</protein>
<dbReference type="Pfam" id="PF07679">
    <property type="entry name" value="I-set"/>
    <property type="match status" value="1"/>
</dbReference>
<keyword evidence="6" id="KW-0812">Transmembrane</keyword>
<feature type="domain" description="Ig-like" evidence="8">
    <location>
        <begin position="18"/>
        <end position="117"/>
    </location>
</feature>
<dbReference type="Gene3D" id="2.60.40.10">
    <property type="entry name" value="Immunoglobulins"/>
    <property type="match status" value="2"/>
</dbReference>
<gene>
    <name evidence="9" type="ORF">MEDL_15378</name>
</gene>
<dbReference type="GO" id="GO:0098609">
    <property type="term" value="P:cell-cell adhesion"/>
    <property type="evidence" value="ECO:0007669"/>
    <property type="project" value="TreeGrafter"/>
</dbReference>
<keyword evidence="6" id="KW-1133">Transmembrane helix</keyword>
<dbReference type="PANTHER" id="PTHR11640">
    <property type="entry name" value="NEPHRIN"/>
    <property type="match status" value="1"/>
</dbReference>
<dbReference type="PANTHER" id="PTHR11640:SF31">
    <property type="entry name" value="IRREGULAR CHIASM C-ROUGHEST PROTEIN-RELATED"/>
    <property type="match status" value="1"/>
</dbReference>
<sequence>MVWLGTFYLLICLTITVPAVQLENKIKHVQIGGTVILECPSNGLLPVVTWRHNQQVYSMATEINTNVPHHIRLTVVGNHSAGDYFLQIRNITDGDLGTYICVSTSDNKVVDSSTQLMLMVPPSYLSIVGHTSNVFNTEENSKVNLTCKVIPGIPSEYLFWKSGNKTFVNGSGKIEYNFQVKRSDHLKVFECIAIHEALIEPLRKTLQLILSEKPRVRIAVYPGTEVQWSINGEKEIVMLPSMLKKKTHPYDVNDVTYLTSQWTNTSERYDNGKRQQTPFLLIIASGTSFVIVSFLLASSVVIYRRSHGAAHLESVNPNSENPPPNRSDNVEYETIDELQDGIIPHQNVPSGTAASTMEIATVEIFTHSKSNSTSTDDSSSRSLRSLSDYINPYCSLNADVIHKKNEYEFCLYKANYDTSSEKEVKKCSNTI</sequence>
<proteinExistence type="predicted"/>
<dbReference type="AlphaFoldDB" id="A0A8S3QYL3"/>
<keyword evidence="4" id="KW-0325">Glycoprotein</keyword>
<feature type="signal peptide" evidence="7">
    <location>
        <begin position="1"/>
        <end position="19"/>
    </location>
</feature>
<dbReference type="SMART" id="SM00409">
    <property type="entry name" value="IG"/>
    <property type="match status" value="1"/>
</dbReference>
<name>A0A8S3QYL3_MYTED</name>
<evidence type="ECO:0000313" key="10">
    <source>
        <dbReference type="Proteomes" id="UP000683360"/>
    </source>
</evidence>
<dbReference type="InterPro" id="IPR013098">
    <property type="entry name" value="Ig_I-set"/>
</dbReference>
<dbReference type="InterPro" id="IPR036179">
    <property type="entry name" value="Ig-like_dom_sf"/>
</dbReference>
<dbReference type="InterPro" id="IPR013783">
    <property type="entry name" value="Ig-like_fold"/>
</dbReference>
<dbReference type="PROSITE" id="PS50835">
    <property type="entry name" value="IG_LIKE"/>
    <property type="match status" value="2"/>
</dbReference>
<evidence type="ECO:0000256" key="6">
    <source>
        <dbReference type="SAM" id="Phobius"/>
    </source>
</evidence>
<feature type="transmembrane region" description="Helical" evidence="6">
    <location>
        <begin position="279"/>
        <end position="303"/>
    </location>
</feature>
<organism evidence="9 10">
    <name type="scientific">Mytilus edulis</name>
    <name type="common">Blue mussel</name>
    <dbReference type="NCBI Taxonomy" id="6550"/>
    <lineage>
        <taxon>Eukaryota</taxon>
        <taxon>Metazoa</taxon>
        <taxon>Spiralia</taxon>
        <taxon>Lophotrochozoa</taxon>
        <taxon>Mollusca</taxon>
        <taxon>Bivalvia</taxon>
        <taxon>Autobranchia</taxon>
        <taxon>Pteriomorphia</taxon>
        <taxon>Mytilida</taxon>
        <taxon>Mytiloidea</taxon>
        <taxon>Mytilidae</taxon>
        <taxon>Mytilinae</taxon>
        <taxon>Mytilus</taxon>
    </lineage>
</organism>
<evidence type="ECO:0000256" key="7">
    <source>
        <dbReference type="SAM" id="SignalP"/>
    </source>
</evidence>
<evidence type="ECO:0000256" key="3">
    <source>
        <dbReference type="ARBA" id="ARBA00023157"/>
    </source>
</evidence>
<evidence type="ECO:0000256" key="2">
    <source>
        <dbReference type="ARBA" id="ARBA00023136"/>
    </source>
</evidence>
<comment type="caution">
    <text evidence="9">The sequence shown here is derived from an EMBL/GenBank/DDBJ whole genome shotgun (WGS) entry which is preliminary data.</text>
</comment>
<keyword evidence="3" id="KW-1015">Disulfide bond</keyword>
<evidence type="ECO:0000259" key="8">
    <source>
        <dbReference type="PROSITE" id="PS50835"/>
    </source>
</evidence>
<keyword evidence="2 6" id="KW-0472">Membrane</keyword>
<dbReference type="GO" id="GO:0005886">
    <property type="term" value="C:plasma membrane"/>
    <property type="evidence" value="ECO:0007669"/>
    <property type="project" value="TreeGrafter"/>
</dbReference>
<dbReference type="InterPro" id="IPR007110">
    <property type="entry name" value="Ig-like_dom"/>
</dbReference>
<dbReference type="InterPro" id="IPR003599">
    <property type="entry name" value="Ig_sub"/>
</dbReference>